<name>A0ABU1ZV39_9CORY</name>
<proteinExistence type="predicted"/>
<dbReference type="InterPro" id="IPR012338">
    <property type="entry name" value="Beta-lactam/transpept-like"/>
</dbReference>
<sequence>MSHVERGSRRGSTKAIVAILLLIAVAAVALVVAVDKGQRTPSVVLADAAPAQAGRPATGGFSTPTTTVRATPTSTAPDRPVIASQATFYDLTRDRVTGTANQHEPWPALSLVKLYIADHVLAHGSIEDGYLALEMVATSDDGIAERLYRKYPDSVRKVATYYGLEDTVDAGYWGQSWTSMYDVVSFLGQLQERDPHNPIFTAMSLSTPAAADGYAQDFGTATLPGAYGTKWGWSNDRSLHSSVTVGQGWIAAAAVDGGARKLTDFASAQFGRLAGDAVDRVREQS</sequence>
<dbReference type="EMBL" id="JAVDXZ010000001">
    <property type="protein sequence ID" value="MDR7328796.1"/>
    <property type="molecule type" value="Genomic_DNA"/>
</dbReference>
<keyword evidence="3" id="KW-1185">Reference proteome</keyword>
<reference evidence="2" key="1">
    <citation type="submission" date="2023-07" db="EMBL/GenBank/DDBJ databases">
        <title>Sequencing the genomes of 1000 actinobacteria strains.</title>
        <authorList>
            <person name="Klenk H.-P."/>
        </authorList>
    </citation>
    <scope>NUCLEOTIDE SEQUENCE</scope>
    <source>
        <strain evidence="2">DSM 107476</strain>
    </source>
</reference>
<organism evidence="2 3">
    <name type="scientific">Corynebacterium guangdongense</name>
    <dbReference type="NCBI Taxonomy" id="1783348"/>
    <lineage>
        <taxon>Bacteria</taxon>
        <taxon>Bacillati</taxon>
        <taxon>Actinomycetota</taxon>
        <taxon>Actinomycetes</taxon>
        <taxon>Mycobacteriales</taxon>
        <taxon>Corynebacteriaceae</taxon>
        <taxon>Corynebacterium</taxon>
    </lineage>
</organism>
<feature type="region of interest" description="Disordered" evidence="1">
    <location>
        <begin position="54"/>
        <end position="76"/>
    </location>
</feature>
<dbReference type="Proteomes" id="UP001180840">
    <property type="component" value="Unassembled WGS sequence"/>
</dbReference>
<comment type="caution">
    <text evidence="2">The sequence shown here is derived from an EMBL/GenBank/DDBJ whole genome shotgun (WGS) entry which is preliminary data.</text>
</comment>
<dbReference type="Gene3D" id="3.40.710.10">
    <property type="entry name" value="DD-peptidase/beta-lactamase superfamily"/>
    <property type="match status" value="1"/>
</dbReference>
<evidence type="ECO:0000313" key="2">
    <source>
        <dbReference type="EMBL" id="MDR7328796.1"/>
    </source>
</evidence>
<dbReference type="RefSeq" id="WP_290197791.1">
    <property type="nucleotide sequence ID" value="NZ_CP047654.1"/>
</dbReference>
<dbReference type="SUPFAM" id="SSF56601">
    <property type="entry name" value="beta-lactamase/transpeptidase-like"/>
    <property type="match status" value="1"/>
</dbReference>
<gene>
    <name evidence="2" type="ORF">J2S39_000472</name>
</gene>
<protein>
    <submittedName>
        <fullName evidence="2">Uncharacterized protein</fullName>
    </submittedName>
</protein>
<evidence type="ECO:0000256" key="1">
    <source>
        <dbReference type="SAM" id="MobiDB-lite"/>
    </source>
</evidence>
<accession>A0ABU1ZV39</accession>
<evidence type="ECO:0000313" key="3">
    <source>
        <dbReference type="Proteomes" id="UP001180840"/>
    </source>
</evidence>